<dbReference type="Pfam" id="PF13545">
    <property type="entry name" value="HTH_Crp_2"/>
    <property type="match status" value="1"/>
</dbReference>
<dbReference type="CDD" id="cd00038">
    <property type="entry name" value="CAP_ED"/>
    <property type="match status" value="1"/>
</dbReference>
<dbReference type="GO" id="GO:0003677">
    <property type="term" value="F:DNA binding"/>
    <property type="evidence" value="ECO:0007669"/>
    <property type="project" value="UniProtKB-KW"/>
</dbReference>
<dbReference type="PROSITE" id="PS50042">
    <property type="entry name" value="CNMP_BINDING_3"/>
    <property type="match status" value="1"/>
</dbReference>
<dbReference type="SUPFAM" id="SSF51206">
    <property type="entry name" value="cAMP-binding domain-like"/>
    <property type="match status" value="1"/>
</dbReference>
<dbReference type="InterPro" id="IPR018490">
    <property type="entry name" value="cNMP-bd_dom_sf"/>
</dbReference>
<organism evidence="5 6">
    <name type="scientific">Pseudomonas kuykendallii</name>
    <dbReference type="NCBI Taxonomy" id="1007099"/>
    <lineage>
        <taxon>Bacteria</taxon>
        <taxon>Pseudomonadati</taxon>
        <taxon>Pseudomonadota</taxon>
        <taxon>Gammaproteobacteria</taxon>
        <taxon>Pseudomonadales</taxon>
        <taxon>Pseudomonadaceae</taxon>
        <taxon>Pseudomonas</taxon>
    </lineage>
</organism>
<dbReference type="InterPro" id="IPR050397">
    <property type="entry name" value="Env_Response_Regulators"/>
</dbReference>
<dbReference type="SMART" id="SM00100">
    <property type="entry name" value="cNMP"/>
    <property type="match status" value="1"/>
</dbReference>
<evidence type="ECO:0000259" key="4">
    <source>
        <dbReference type="PROSITE" id="PS50042"/>
    </source>
</evidence>
<sequence length="231" mass="24692">MPFADDLLAARMLGNPWFAALPADIRDELLAAGKPKRLNGGEFVFRQGDAGSTFYGLVAGTLKVSTLRADGKEAILGLLEPGNWFGEASALDGLPRIHDITAQGNAELLCIEPAAFAALMRHGRFARAIAVLQAAHTRLAFKLLEDAMLRSTRARIVRRLEQLAHGDATMSDSGRAVVQVTQDALAMMLGITRQTLALELKTLVAAGAIALGYGQVHILSLPLLRALEDDA</sequence>
<keyword evidence="2" id="KW-0238">DNA-binding</keyword>
<dbReference type="InterPro" id="IPR000595">
    <property type="entry name" value="cNMP-bd_dom"/>
</dbReference>
<name>A0A1H3FG96_9PSED</name>
<dbReference type="RefSeq" id="WP_217632906.1">
    <property type="nucleotide sequence ID" value="NZ_FNNU01000007.1"/>
</dbReference>
<dbReference type="AlphaFoldDB" id="A0A1H3FG96"/>
<accession>A0A1H3FG96</accession>
<proteinExistence type="predicted"/>
<dbReference type="InterPro" id="IPR014710">
    <property type="entry name" value="RmlC-like_jellyroll"/>
</dbReference>
<evidence type="ECO:0000313" key="5">
    <source>
        <dbReference type="EMBL" id="SDX90021.1"/>
    </source>
</evidence>
<gene>
    <name evidence="5" type="ORF">SAMN05216287_4072</name>
</gene>
<dbReference type="InterPro" id="IPR036388">
    <property type="entry name" value="WH-like_DNA-bd_sf"/>
</dbReference>
<evidence type="ECO:0000256" key="2">
    <source>
        <dbReference type="ARBA" id="ARBA00023125"/>
    </source>
</evidence>
<dbReference type="InterPro" id="IPR012318">
    <property type="entry name" value="HTH_CRP"/>
</dbReference>
<dbReference type="SUPFAM" id="SSF46785">
    <property type="entry name" value="Winged helix' DNA-binding domain"/>
    <property type="match status" value="1"/>
</dbReference>
<dbReference type="PANTHER" id="PTHR24567">
    <property type="entry name" value="CRP FAMILY TRANSCRIPTIONAL REGULATORY PROTEIN"/>
    <property type="match status" value="1"/>
</dbReference>
<keyword evidence="3" id="KW-0804">Transcription</keyword>
<dbReference type="Gene3D" id="2.60.120.10">
    <property type="entry name" value="Jelly Rolls"/>
    <property type="match status" value="1"/>
</dbReference>
<reference evidence="6" key="1">
    <citation type="submission" date="2016-10" db="EMBL/GenBank/DDBJ databases">
        <authorList>
            <person name="Varghese N."/>
            <person name="Submissions S."/>
        </authorList>
    </citation>
    <scope>NUCLEOTIDE SEQUENCE [LARGE SCALE GENOMIC DNA]</scope>
    <source>
        <strain evidence="6">NRRL B-59562</strain>
    </source>
</reference>
<dbReference type="Gene3D" id="1.10.10.10">
    <property type="entry name" value="Winged helix-like DNA-binding domain superfamily/Winged helix DNA-binding domain"/>
    <property type="match status" value="1"/>
</dbReference>
<dbReference type="Proteomes" id="UP000243778">
    <property type="component" value="Unassembled WGS sequence"/>
</dbReference>
<keyword evidence="1" id="KW-0805">Transcription regulation</keyword>
<evidence type="ECO:0000256" key="1">
    <source>
        <dbReference type="ARBA" id="ARBA00023015"/>
    </source>
</evidence>
<evidence type="ECO:0000256" key="3">
    <source>
        <dbReference type="ARBA" id="ARBA00023163"/>
    </source>
</evidence>
<feature type="domain" description="Cyclic nucleotide-binding" evidence="4">
    <location>
        <begin position="17"/>
        <end position="120"/>
    </location>
</feature>
<protein>
    <submittedName>
        <fullName evidence="5">cAMP-binding domain of CRP or a regulatory subunit of cAMP-dependent protein kinases</fullName>
    </submittedName>
</protein>
<dbReference type="EMBL" id="FNNU01000007">
    <property type="protein sequence ID" value="SDX90021.1"/>
    <property type="molecule type" value="Genomic_DNA"/>
</dbReference>
<keyword evidence="5" id="KW-0808">Transferase</keyword>
<keyword evidence="6" id="KW-1185">Reference proteome</keyword>
<dbReference type="GO" id="GO:0005829">
    <property type="term" value="C:cytosol"/>
    <property type="evidence" value="ECO:0007669"/>
    <property type="project" value="TreeGrafter"/>
</dbReference>
<dbReference type="GO" id="GO:0016301">
    <property type="term" value="F:kinase activity"/>
    <property type="evidence" value="ECO:0007669"/>
    <property type="project" value="UniProtKB-KW"/>
</dbReference>
<evidence type="ECO:0000313" key="6">
    <source>
        <dbReference type="Proteomes" id="UP000243778"/>
    </source>
</evidence>
<dbReference type="STRING" id="1007099.SAMN05216287_4072"/>
<dbReference type="Pfam" id="PF00027">
    <property type="entry name" value="cNMP_binding"/>
    <property type="match status" value="1"/>
</dbReference>
<dbReference type="GO" id="GO:0003700">
    <property type="term" value="F:DNA-binding transcription factor activity"/>
    <property type="evidence" value="ECO:0007669"/>
    <property type="project" value="TreeGrafter"/>
</dbReference>
<dbReference type="InterPro" id="IPR036390">
    <property type="entry name" value="WH_DNA-bd_sf"/>
</dbReference>
<keyword evidence="5" id="KW-0418">Kinase</keyword>
<dbReference type="PANTHER" id="PTHR24567:SF74">
    <property type="entry name" value="HTH-TYPE TRANSCRIPTIONAL REGULATOR ARCR"/>
    <property type="match status" value="1"/>
</dbReference>